<evidence type="ECO:0000259" key="7">
    <source>
        <dbReference type="Pfam" id="PF01619"/>
    </source>
</evidence>
<dbReference type="SUPFAM" id="SSF51905">
    <property type="entry name" value="FAD/NAD(P)-binding domain"/>
    <property type="match status" value="1"/>
</dbReference>
<evidence type="ECO:0000259" key="6">
    <source>
        <dbReference type="Pfam" id="PF01266"/>
    </source>
</evidence>
<evidence type="ECO:0000256" key="1">
    <source>
        <dbReference type="ARBA" id="ARBA00005869"/>
    </source>
</evidence>
<dbReference type="GO" id="GO:0071949">
    <property type="term" value="F:FAD binding"/>
    <property type="evidence" value="ECO:0007669"/>
    <property type="project" value="TreeGrafter"/>
</dbReference>
<feature type="domain" description="FAD dependent oxidoreductase" evidence="6">
    <location>
        <begin position="11"/>
        <end position="49"/>
    </location>
</feature>
<protein>
    <recommendedName>
        <fullName evidence="2 5">Proline dehydrogenase</fullName>
        <ecNumber evidence="2 5">1.5.5.2</ecNumber>
    </recommendedName>
</protein>
<dbReference type="GO" id="GO:0004657">
    <property type="term" value="F:proline dehydrogenase activity"/>
    <property type="evidence" value="ECO:0007669"/>
    <property type="project" value="UniProtKB-EC"/>
</dbReference>
<dbReference type="HOGENOM" id="CLU_702150_0_0_1"/>
<dbReference type="Pfam" id="PF01266">
    <property type="entry name" value="DAO"/>
    <property type="match status" value="1"/>
</dbReference>
<keyword evidence="4 5" id="KW-0642">Proline metabolism</keyword>
<dbReference type="EC" id="1.5.5.2" evidence="2 5"/>
<comment type="cofactor">
    <cofactor evidence="5">
        <name>FAD</name>
        <dbReference type="ChEBI" id="CHEBI:57692"/>
    </cofactor>
</comment>
<feature type="domain" description="Proline dehydrogenase" evidence="7">
    <location>
        <begin position="140"/>
        <end position="344"/>
    </location>
</feature>
<dbReference type="GO" id="GO:0005739">
    <property type="term" value="C:mitochondrion"/>
    <property type="evidence" value="ECO:0007669"/>
    <property type="project" value="TreeGrafter"/>
</dbReference>
<dbReference type="RefSeq" id="XP_013318637.1">
    <property type="nucleotide sequence ID" value="XM_013463183.1"/>
</dbReference>
<dbReference type="Gene3D" id="3.20.20.220">
    <property type="match status" value="1"/>
</dbReference>
<dbReference type="InterPro" id="IPR029041">
    <property type="entry name" value="FAD-linked_oxidoreductase-like"/>
</dbReference>
<dbReference type="PANTHER" id="PTHR13914">
    <property type="entry name" value="PROLINE OXIDASE"/>
    <property type="match status" value="1"/>
</dbReference>
<dbReference type="InterPro" id="IPR002872">
    <property type="entry name" value="Proline_DH_dom"/>
</dbReference>
<dbReference type="EMBL" id="KN847318">
    <property type="protein sequence ID" value="KIW58053.1"/>
    <property type="molecule type" value="Genomic_DNA"/>
</dbReference>
<evidence type="ECO:0000256" key="5">
    <source>
        <dbReference type="RuleBase" id="RU364054"/>
    </source>
</evidence>
<reference evidence="8 9" key="1">
    <citation type="submission" date="2015-01" db="EMBL/GenBank/DDBJ databases">
        <title>The Genome Sequence of Exophiala xenobiotica CBS118157.</title>
        <authorList>
            <consortium name="The Broad Institute Genomics Platform"/>
            <person name="Cuomo C."/>
            <person name="de Hoog S."/>
            <person name="Gorbushina A."/>
            <person name="Stielow B."/>
            <person name="Teixiera M."/>
            <person name="Abouelleil A."/>
            <person name="Chapman S.B."/>
            <person name="Priest M."/>
            <person name="Young S.K."/>
            <person name="Wortman J."/>
            <person name="Nusbaum C."/>
            <person name="Birren B."/>
        </authorList>
    </citation>
    <scope>NUCLEOTIDE SEQUENCE [LARGE SCALE GENOMIC DNA]</scope>
    <source>
        <strain evidence="8 9">CBS 118157</strain>
    </source>
</reference>
<proteinExistence type="inferred from homology"/>
<dbReference type="InterPro" id="IPR006076">
    <property type="entry name" value="FAD-dep_OxRdtase"/>
</dbReference>
<dbReference type="GeneID" id="25324511"/>
<dbReference type="Pfam" id="PF01619">
    <property type="entry name" value="Pro_dh"/>
    <property type="match status" value="1"/>
</dbReference>
<evidence type="ECO:0000256" key="4">
    <source>
        <dbReference type="ARBA" id="ARBA00023062"/>
    </source>
</evidence>
<name>A0A0D2EQU8_9EURO</name>
<dbReference type="GO" id="GO:0010133">
    <property type="term" value="P:L-proline catabolic process to L-glutamate"/>
    <property type="evidence" value="ECO:0007669"/>
    <property type="project" value="TreeGrafter"/>
</dbReference>
<dbReference type="InterPro" id="IPR015659">
    <property type="entry name" value="Proline_oxidase"/>
</dbReference>
<keyword evidence="3 5" id="KW-0560">Oxidoreductase</keyword>
<dbReference type="PANTHER" id="PTHR13914:SF34">
    <property type="entry name" value="PROLINE DEHYDROGENASE"/>
    <property type="match status" value="1"/>
</dbReference>
<organism evidence="8 9">
    <name type="scientific">Exophiala xenobiotica</name>
    <dbReference type="NCBI Taxonomy" id="348802"/>
    <lineage>
        <taxon>Eukaryota</taxon>
        <taxon>Fungi</taxon>
        <taxon>Dikarya</taxon>
        <taxon>Ascomycota</taxon>
        <taxon>Pezizomycotina</taxon>
        <taxon>Eurotiomycetes</taxon>
        <taxon>Chaetothyriomycetidae</taxon>
        <taxon>Chaetothyriales</taxon>
        <taxon>Herpotrichiellaceae</taxon>
        <taxon>Exophiala</taxon>
    </lineage>
</organism>
<dbReference type="AlphaFoldDB" id="A0A0D2EQU8"/>
<gene>
    <name evidence="8" type="ORF">PV05_02603</name>
</gene>
<evidence type="ECO:0000256" key="3">
    <source>
        <dbReference type="ARBA" id="ARBA00023002"/>
    </source>
</evidence>
<dbReference type="OrthoDB" id="5464at2759"/>
<comment type="catalytic activity">
    <reaction evidence="5">
        <text>L-proline + a quinone = (S)-1-pyrroline-5-carboxylate + a quinol + H(+)</text>
        <dbReference type="Rhea" id="RHEA:23784"/>
        <dbReference type="ChEBI" id="CHEBI:15378"/>
        <dbReference type="ChEBI" id="CHEBI:17388"/>
        <dbReference type="ChEBI" id="CHEBI:24646"/>
        <dbReference type="ChEBI" id="CHEBI:60039"/>
        <dbReference type="ChEBI" id="CHEBI:132124"/>
        <dbReference type="EC" id="1.5.5.2"/>
    </reaction>
</comment>
<accession>A0A0D2EQU8</accession>
<dbReference type="SUPFAM" id="SSF51730">
    <property type="entry name" value="FAD-linked oxidoreductase"/>
    <property type="match status" value="1"/>
</dbReference>
<keyword evidence="9" id="KW-1185">Reference proteome</keyword>
<dbReference type="Proteomes" id="UP000054342">
    <property type="component" value="Unassembled WGS sequence"/>
</dbReference>
<evidence type="ECO:0000313" key="8">
    <source>
        <dbReference type="EMBL" id="KIW58053.1"/>
    </source>
</evidence>
<dbReference type="Gene3D" id="3.50.50.60">
    <property type="entry name" value="FAD/NAD(P)-binding domain"/>
    <property type="match status" value="1"/>
</dbReference>
<keyword evidence="5" id="KW-0285">Flavoprotein</keyword>
<dbReference type="InterPro" id="IPR036188">
    <property type="entry name" value="FAD/NAD-bd_sf"/>
</dbReference>
<comment type="function">
    <text evidence="5">Converts proline to delta-1-pyrroline-5-carboxylate.</text>
</comment>
<dbReference type="STRING" id="348802.A0A0D2EQU8"/>
<evidence type="ECO:0000256" key="2">
    <source>
        <dbReference type="ARBA" id="ARBA00012695"/>
    </source>
</evidence>
<sequence length="393" mass="44467">MAVDKTKPISILGAGASGLSTALHLIEAGYTDVTVFDQAFEIPSQYSGAYDLNKIIRAEYEDEFYTGLALIETLCFEQSPFRWFIGNSVLVGTLWRFASRWQIVDDWDSGVVLCYGKEVQIVADQTLLSGDDGSTSSMNAEIDQWRNGNLETLDMIEEGDWLGIKYTGAGNHITGALMQGHQAPPKFIEAMEQICERATTRGCRIWIDAEQQFLQATIDQWTFDFMRRFNRPEQRALIYNTVQVYLKSSRDKIDHQLQLAQKEGWRSGIKLVRGAYISNDIRERIHDTKAETDASYNGIVQDALKGEFPALAGTQTAQFDLLLAGHNTKTIRTATRLATELAAQSRLKVVPEFDNFREWLMTSVANCSKRQTMSNSKMNHLERRLLFQKCTNV</sequence>
<keyword evidence="5" id="KW-0274">FAD</keyword>
<comment type="similarity">
    <text evidence="1 5">Belongs to the proline oxidase family.</text>
</comment>
<evidence type="ECO:0000313" key="9">
    <source>
        <dbReference type="Proteomes" id="UP000054342"/>
    </source>
</evidence>